<reference evidence="2" key="1">
    <citation type="submission" date="2016-10" db="EMBL/GenBank/DDBJ databases">
        <authorList>
            <person name="Varghese N."/>
            <person name="Submissions S."/>
        </authorList>
    </citation>
    <scope>NUCLEOTIDE SEQUENCE [LARGE SCALE GENOMIC DNA]</scope>
    <source>
        <strain evidence="2">N6PO6</strain>
    </source>
</reference>
<keyword evidence="2" id="KW-1185">Reference proteome</keyword>
<sequence>MLGEDSNVTDLHLSLDFYRSLRPDVILLSTTTYDDV</sequence>
<evidence type="ECO:0000313" key="1">
    <source>
        <dbReference type="EMBL" id="SFM92543.1"/>
    </source>
</evidence>
<dbReference type="Proteomes" id="UP000242222">
    <property type="component" value="Unassembled WGS sequence"/>
</dbReference>
<evidence type="ECO:0000313" key="2">
    <source>
        <dbReference type="Proteomes" id="UP000242222"/>
    </source>
</evidence>
<dbReference type="AlphaFoldDB" id="A0A1I4UUW7"/>
<organism evidence="1 2">
    <name type="scientific">Izhakiella capsodis</name>
    <dbReference type="NCBI Taxonomy" id="1367852"/>
    <lineage>
        <taxon>Bacteria</taxon>
        <taxon>Pseudomonadati</taxon>
        <taxon>Pseudomonadota</taxon>
        <taxon>Gammaproteobacteria</taxon>
        <taxon>Enterobacterales</taxon>
        <taxon>Erwiniaceae</taxon>
        <taxon>Izhakiella</taxon>
    </lineage>
</organism>
<protein>
    <submittedName>
        <fullName evidence="1">Uncharacterized protein</fullName>
    </submittedName>
</protein>
<accession>A0A1I4UUW7</accession>
<proteinExistence type="predicted"/>
<dbReference type="EMBL" id="FOVC01000001">
    <property type="protein sequence ID" value="SFM92543.1"/>
    <property type="molecule type" value="Genomic_DNA"/>
</dbReference>
<name>A0A1I4UUW7_9GAMM</name>
<gene>
    <name evidence="1" type="ORF">SAMN05216516_101359</name>
</gene>